<dbReference type="EMBL" id="LXFE01001707">
    <property type="protein sequence ID" value="OLL23388.1"/>
    <property type="molecule type" value="Genomic_DNA"/>
</dbReference>
<dbReference type="GO" id="GO:0010008">
    <property type="term" value="C:endosome membrane"/>
    <property type="evidence" value="ECO:0007669"/>
    <property type="project" value="TreeGrafter"/>
</dbReference>
<dbReference type="GO" id="GO:0000329">
    <property type="term" value="C:fungal-type vacuole membrane"/>
    <property type="evidence" value="ECO:0007669"/>
    <property type="project" value="TreeGrafter"/>
</dbReference>
<feature type="domain" description="PIPK" evidence="13">
    <location>
        <begin position="1654"/>
        <end position="1957"/>
    </location>
</feature>
<evidence type="ECO:0000256" key="5">
    <source>
        <dbReference type="ARBA" id="ARBA00022771"/>
    </source>
</evidence>
<dbReference type="InterPro" id="IPR027410">
    <property type="entry name" value="TCP-1-like_intermed_sf"/>
</dbReference>
<dbReference type="STRING" id="1198029.A0A1U7LL77"/>
<dbReference type="InterPro" id="IPR011011">
    <property type="entry name" value="Znf_FYVE_PHD"/>
</dbReference>
<accession>A0A1U7LL77</accession>
<reference evidence="14 15" key="1">
    <citation type="submission" date="2016-04" db="EMBL/GenBank/DDBJ databases">
        <title>Evolutionary innovation and constraint leading to complex multicellularity in the Ascomycota.</title>
        <authorList>
            <person name="Cisse O."/>
            <person name="Nguyen A."/>
            <person name="Hewitt D.A."/>
            <person name="Jedd G."/>
            <person name="Stajich J.E."/>
        </authorList>
    </citation>
    <scope>NUCLEOTIDE SEQUENCE [LARGE SCALE GENOMIC DNA]</scope>
    <source>
        <strain evidence="14 15">DAH-3</strain>
    </source>
</reference>
<comment type="caution">
    <text evidence="14">The sequence shown here is derived from an EMBL/GenBank/DDBJ whole genome shotgun (WGS) entry which is preliminary data.</text>
</comment>
<feature type="region of interest" description="Disordered" evidence="11">
    <location>
        <begin position="1"/>
        <end position="36"/>
    </location>
</feature>
<evidence type="ECO:0000256" key="6">
    <source>
        <dbReference type="ARBA" id="ARBA00022777"/>
    </source>
</evidence>
<protein>
    <recommendedName>
        <fullName evidence="1">1-phosphatidylinositol-3-phosphate 5-kinase</fullName>
        <ecNumber evidence="1">2.7.1.150</ecNumber>
    </recommendedName>
</protein>
<feature type="domain" description="FYVE-type" evidence="12">
    <location>
        <begin position="237"/>
        <end position="299"/>
    </location>
</feature>
<proteinExistence type="predicted"/>
<feature type="region of interest" description="Disordered" evidence="11">
    <location>
        <begin position="1334"/>
        <end position="1451"/>
    </location>
</feature>
<evidence type="ECO:0000256" key="3">
    <source>
        <dbReference type="ARBA" id="ARBA00022723"/>
    </source>
</evidence>
<dbReference type="Gene3D" id="3.30.810.10">
    <property type="entry name" value="2-Layer Sandwich"/>
    <property type="match status" value="1"/>
</dbReference>
<dbReference type="PANTHER" id="PTHR45748:SF7">
    <property type="entry name" value="1-PHOSPHATIDYLINOSITOL 3-PHOSPHATE 5-KINASE-RELATED"/>
    <property type="match status" value="1"/>
</dbReference>
<keyword evidence="3" id="KW-0479">Metal-binding</keyword>
<evidence type="ECO:0000256" key="7">
    <source>
        <dbReference type="ARBA" id="ARBA00022833"/>
    </source>
</evidence>
<evidence type="ECO:0000256" key="10">
    <source>
        <dbReference type="PROSITE-ProRule" id="PRU00781"/>
    </source>
</evidence>
<feature type="region of interest" description="Disordered" evidence="11">
    <location>
        <begin position="1552"/>
        <end position="1580"/>
    </location>
</feature>
<dbReference type="SMART" id="SM00064">
    <property type="entry name" value="FYVE"/>
    <property type="match status" value="1"/>
</dbReference>
<dbReference type="GO" id="GO:0046854">
    <property type="term" value="P:phosphatidylinositol phosphate biosynthetic process"/>
    <property type="evidence" value="ECO:0007669"/>
    <property type="project" value="TreeGrafter"/>
</dbReference>
<dbReference type="InterPro" id="IPR002423">
    <property type="entry name" value="Cpn60/GroEL/TCP-1"/>
</dbReference>
<evidence type="ECO:0000256" key="2">
    <source>
        <dbReference type="ARBA" id="ARBA00022679"/>
    </source>
</evidence>
<feature type="compositionally biased region" description="Basic and acidic residues" evidence="11">
    <location>
        <begin position="1429"/>
        <end position="1445"/>
    </location>
</feature>
<evidence type="ECO:0000256" key="8">
    <source>
        <dbReference type="ARBA" id="ARBA00022840"/>
    </source>
</evidence>
<dbReference type="InterPro" id="IPR002498">
    <property type="entry name" value="PInositol-4-P-4/5-kinase_core"/>
</dbReference>
<keyword evidence="8 10" id="KW-0067">ATP-binding</keyword>
<evidence type="ECO:0000256" key="11">
    <source>
        <dbReference type="SAM" id="MobiDB-lite"/>
    </source>
</evidence>
<dbReference type="CDD" id="cd17300">
    <property type="entry name" value="PIPKc_PIKfyve"/>
    <property type="match status" value="1"/>
</dbReference>
<keyword evidence="7" id="KW-0862">Zinc</keyword>
<feature type="compositionally biased region" description="Basic residues" evidence="11">
    <location>
        <begin position="1402"/>
        <end position="1411"/>
    </location>
</feature>
<evidence type="ECO:0000256" key="4">
    <source>
        <dbReference type="ARBA" id="ARBA00022741"/>
    </source>
</evidence>
<evidence type="ECO:0000256" key="1">
    <source>
        <dbReference type="ARBA" id="ARBA00012009"/>
    </source>
</evidence>
<dbReference type="InterPro" id="IPR027483">
    <property type="entry name" value="PInositol-4-P-4/5-kinase_C_sf"/>
</dbReference>
<dbReference type="Gene3D" id="3.30.40.10">
    <property type="entry name" value="Zinc/RING finger domain, C3HC4 (zinc finger)"/>
    <property type="match status" value="1"/>
</dbReference>
<feature type="compositionally biased region" description="Polar residues" evidence="11">
    <location>
        <begin position="118"/>
        <end position="127"/>
    </location>
</feature>
<dbReference type="InterPro" id="IPR000306">
    <property type="entry name" value="Znf_FYVE"/>
</dbReference>
<dbReference type="GO" id="GO:0005524">
    <property type="term" value="F:ATP binding"/>
    <property type="evidence" value="ECO:0007669"/>
    <property type="project" value="UniProtKB-UniRule"/>
</dbReference>
<dbReference type="Pfam" id="PF01363">
    <property type="entry name" value="FYVE"/>
    <property type="match status" value="1"/>
</dbReference>
<dbReference type="SMART" id="SM00330">
    <property type="entry name" value="PIPKc"/>
    <property type="match status" value="1"/>
</dbReference>
<feature type="compositionally biased region" description="Pro residues" evidence="11">
    <location>
        <begin position="76"/>
        <end position="87"/>
    </location>
</feature>
<organism evidence="14 15">
    <name type="scientific">Neolecta irregularis (strain DAH-3)</name>
    <dbReference type="NCBI Taxonomy" id="1198029"/>
    <lineage>
        <taxon>Eukaryota</taxon>
        <taxon>Fungi</taxon>
        <taxon>Dikarya</taxon>
        <taxon>Ascomycota</taxon>
        <taxon>Taphrinomycotina</taxon>
        <taxon>Neolectales</taxon>
        <taxon>Neolectaceae</taxon>
        <taxon>Neolecta</taxon>
    </lineage>
</organism>
<dbReference type="GO" id="GO:0008270">
    <property type="term" value="F:zinc ion binding"/>
    <property type="evidence" value="ECO:0007669"/>
    <property type="project" value="UniProtKB-KW"/>
</dbReference>
<dbReference type="SUPFAM" id="SSF56104">
    <property type="entry name" value="SAICAR synthase-like"/>
    <property type="match status" value="1"/>
</dbReference>
<dbReference type="Pfam" id="PF01504">
    <property type="entry name" value="PIP5K"/>
    <property type="match status" value="1"/>
</dbReference>
<feature type="compositionally biased region" description="Acidic residues" evidence="11">
    <location>
        <begin position="1558"/>
        <end position="1568"/>
    </location>
</feature>
<dbReference type="PROSITE" id="PS50178">
    <property type="entry name" value="ZF_FYVE"/>
    <property type="match status" value="1"/>
</dbReference>
<evidence type="ECO:0000259" key="13">
    <source>
        <dbReference type="PROSITE" id="PS51455"/>
    </source>
</evidence>
<dbReference type="OrthoDB" id="158357at2759"/>
<dbReference type="FunFam" id="3.50.7.10:FF:000007">
    <property type="entry name" value="1-phosphatidylinositol 3-phosphate 5-kinase isoform X1"/>
    <property type="match status" value="1"/>
</dbReference>
<evidence type="ECO:0000256" key="9">
    <source>
        <dbReference type="PROSITE-ProRule" id="PRU00091"/>
    </source>
</evidence>
<dbReference type="Pfam" id="PF00118">
    <property type="entry name" value="Cpn60_TCP1"/>
    <property type="match status" value="1"/>
</dbReference>
<evidence type="ECO:0000313" key="14">
    <source>
        <dbReference type="EMBL" id="OLL23388.1"/>
    </source>
</evidence>
<dbReference type="InterPro" id="IPR017455">
    <property type="entry name" value="Znf_FYVE-rel"/>
</dbReference>
<dbReference type="Proteomes" id="UP000186594">
    <property type="component" value="Unassembled WGS sequence"/>
</dbReference>
<dbReference type="Gene3D" id="3.50.7.10">
    <property type="entry name" value="GroEL"/>
    <property type="match status" value="1"/>
</dbReference>
<keyword evidence="6 10" id="KW-0418">Kinase</keyword>
<evidence type="ECO:0000259" key="12">
    <source>
        <dbReference type="PROSITE" id="PS50178"/>
    </source>
</evidence>
<keyword evidence="15" id="KW-1185">Reference proteome</keyword>
<gene>
    <name evidence="14" type="ORF">NEOLI_003458</name>
</gene>
<dbReference type="PROSITE" id="PS51455">
    <property type="entry name" value="PIPK"/>
    <property type="match status" value="1"/>
</dbReference>
<dbReference type="PANTHER" id="PTHR45748">
    <property type="entry name" value="1-PHOSPHATIDYLINOSITOL 3-PHOSPHATE 5-KINASE-RELATED"/>
    <property type="match status" value="1"/>
</dbReference>
<dbReference type="SUPFAM" id="SSF57903">
    <property type="entry name" value="FYVE/PHD zinc finger"/>
    <property type="match status" value="1"/>
</dbReference>
<feature type="region of interest" description="Disordered" evidence="11">
    <location>
        <begin position="160"/>
        <end position="179"/>
    </location>
</feature>
<dbReference type="GO" id="GO:0000285">
    <property type="term" value="F:1-phosphatidylinositol-3-phosphate 5-kinase activity"/>
    <property type="evidence" value="ECO:0007669"/>
    <property type="project" value="UniProtKB-EC"/>
</dbReference>
<dbReference type="InterPro" id="IPR013083">
    <property type="entry name" value="Znf_RING/FYVE/PHD"/>
</dbReference>
<evidence type="ECO:0000313" key="15">
    <source>
        <dbReference type="Proteomes" id="UP000186594"/>
    </source>
</evidence>
<dbReference type="SUPFAM" id="SSF52029">
    <property type="entry name" value="GroEL apical domain-like"/>
    <property type="match status" value="1"/>
</dbReference>
<feature type="compositionally biased region" description="Basic and acidic residues" evidence="11">
    <location>
        <begin position="1371"/>
        <end position="1384"/>
    </location>
</feature>
<dbReference type="InterPro" id="IPR044769">
    <property type="entry name" value="PIKfyve_PIPKc"/>
</dbReference>
<feature type="compositionally biased region" description="Polar residues" evidence="11">
    <location>
        <begin position="1385"/>
        <end position="1394"/>
    </location>
</feature>
<keyword evidence="5 9" id="KW-0863">Zinc-finger</keyword>
<dbReference type="InterPro" id="IPR027484">
    <property type="entry name" value="PInositol-4-P-5-kinase_N"/>
</dbReference>
<feature type="compositionally biased region" description="Polar residues" evidence="11">
    <location>
        <begin position="1"/>
        <end position="14"/>
    </location>
</feature>
<dbReference type="OMA" id="QSVWNDT"/>
<dbReference type="SUPFAM" id="SSF54849">
    <property type="entry name" value="GroEL-intermediate domain like"/>
    <property type="match status" value="1"/>
</dbReference>
<dbReference type="Gene3D" id="3.30.800.10">
    <property type="entry name" value="Phosphatidylinositol Phosphate Kinase II Beta"/>
    <property type="match status" value="1"/>
</dbReference>
<dbReference type="EC" id="2.7.1.150" evidence="1"/>
<sequence>MASSLTSFPDTYSAPTHRKTTSVDLHDSSLTSFPDTYSAPTHRKITIVDLHDSSLIDRLYSKVKTGLQRSLSSPTSPAPSVLPPPSPVSIGLPGLPQIHSPSPFHTPKKSVPAHASTPAGSIQSSRSSLDEPRKEKINVNRARNHLEPVLAPVTVSSKNPAETLNLNRPTFTGPPPPSQPIFTKVMQHLPGFALEREPSSESESQSINFVLTPQTTVLHVLDRLKTGHLGREYWMKNENCHACFLCDSSFTAWRRKHHCRICGQIFCSKCTAMITGGRFRIGNSSQFLRVCKTCLQIMDQYHETDDNFAQPPQSLTPVSSYSYDTNPFSLGPDQQPVSTPMMAIPATRVAGDDGTNTQHRTVEFPAIHDVESGKPRPSSSKSFSARSRLNVPATYASGRHKWAFANDDFVATPAPFRRYAIDEDGNFPTVHPHSIVDPELAPYMSDEEAEDDPSISLFSAIMAKPADAVSIAESTRLGRPPRVNQRRNNSRLRIAASDVRSNVGPVLQNTRRNTISQARPVRAKSKSLIHRLSTSLQSLDNLKLAAAQNSTTPIKVSRPIAAKPVAGPTVELNAASLQHLRRLLIQLLQEITPEPTAPWEDALMPILLKISDTIRPDVRNGDDLDIRHYAKIKRISGGSPKDTRYINGIVFTKNLALKRMSRSIDSPRIVIIAFPIEYHREEPKLMSLEPVIAQEHEYLRNLVNRIIALRPHIVLVEGSVSGIALKFLDEANIAVAYNVKMPVLQAVARLTQAHIIASIDRLAFGPKVGKCSKISVRTYLCDDFPGHKKSFMWLEGCREELGCTVILRGASMDFLTNVKRVLDFMVFAVNNLKLETALIRDQFALLPVSVEVDPTTESTRIDHKIEFPLSRPGSRDKAQSAIAKFDATILSVSPVVKFPVPYLLQFMLDSSREAYSMKDNGVNQSLEVLHPIEDALVVMKQVAENYIPVSLDTQWKDILEITIRNALRTSVFKKAMHLLMEREKQWTSFLSQTPDILSPLVHQNLVVLFSTVCSVTAVPCQGPEIHAIEYYRESDCALGQYVEDMSFESHAICTANGCDKRSFEHYRCYVHGDARVSVVLEKVPSPLPGMQESILMWSYCKICKLNLPVTAMPENTWKYSFGKFLELSFYDTGLKTRAGMCPHNINRDHLRYFGYQNWAVRFEYDSIQLFGVSVPNLTLEWKLQSLLVSKFEEYNLLEGRISRFFDSVEKRCKSIRTDKIPADKIEPCQSEILRLQKLSLEDRQLLHSQLRETFVNSGIRDSLSLSKAFRGLQERVIKWDRYFADLDDRFFLSDKDIRHLTAMQFRKLFAERDSPYSSETTEKPSFEIESEITTVHADEKDLSESSRASPVIVPEEETLADNLVPKTCPTDGDKTDDETLRSDSIDTPLQTSGECSPESHTRGHGKLRQLSKLHDSSLRNFKQPGQTLKHPERSPVRKVKEDSLSKPRQKVSNVFTRSKPKHGEGDRVVLANSQDHFPPPKARFVRSALAKQTRLFPASSATKVSSLTRHFNKLSEEFEQQKARERKVLRASIPRSLPIGPCKPMIEVFSNSKGAEDEHWDDEDEDIQQDSAPNLDPLSKNKPVDECIEILSPIGPYVDGNQMIVYPPDSTGHISDSELAGPCLEKSSFMKTLTNFLADRSAATWSPLEPALAPSEHLFADSDVVVREDEPSSLIAFTLASPAYLNQISSMRTSPRELPPVNELESILLKGTATHMKCEVQDGESRMVCKVFYAEQFEAFRQQCGCSETFIQSLARCKKWDSSGGKSDNRFILKGTTRLEIESFMKFAPCYFEFMAQAFFHELPTALAKIMGFYQIHTRSSSTGKTVKMNIMVMENLFYDRKVSRIFDLKGSMRNRHVESTGKENEVLLDENLVEFIYESPLFIREHSKRLLRASLWNDTLFLAKVNVMDYSLVIGIDDEQHELVVGIIERTRGIKNLKAGSRREGLLAVAAKSRLS</sequence>
<keyword evidence="2 10" id="KW-0808">Transferase</keyword>
<feature type="compositionally biased region" description="Basic and acidic residues" evidence="11">
    <location>
        <begin position="128"/>
        <end position="138"/>
    </location>
</feature>
<dbReference type="CDD" id="cd03334">
    <property type="entry name" value="Fab1_TCP"/>
    <property type="match status" value="1"/>
</dbReference>
<name>A0A1U7LL77_NEOID</name>
<keyword evidence="4 10" id="KW-0547">Nucleotide-binding</keyword>
<feature type="region of interest" description="Disordered" evidence="11">
    <location>
        <begin position="69"/>
        <end position="140"/>
    </location>
</feature>
<dbReference type="InterPro" id="IPR027409">
    <property type="entry name" value="GroEL-like_apical_dom_sf"/>
</dbReference>